<reference evidence="1 2" key="1">
    <citation type="submission" date="2023-06" db="EMBL/GenBank/DDBJ databases">
        <title>A potential novel species of Streptococcus isolated from human milk sample.</title>
        <authorList>
            <person name="Nguyen H.V."/>
            <person name="Trinh A.T.V."/>
            <person name="Hoang A.T.L."/>
            <person name="Bui L.N.H."/>
            <person name="Tran Q.T.L."/>
            <person name="Trinh T."/>
        </authorList>
    </citation>
    <scope>NUCLEOTIDE SEQUENCE [LARGE SCALE GENOMIC DNA]</scope>
    <source>
        <strain evidence="1 2">VTCC 12812</strain>
    </source>
</reference>
<sequence>MGIKIKPEQLNGTTVLVGIEISDAHAREAVKDDSGDKLLSCTQTINSTAKDLGDTVSKYSEFLNKIANEFKNTDYKISTKIQNDKSYISDGKVNPSDDYFSTK</sequence>
<evidence type="ECO:0000313" key="1">
    <source>
        <dbReference type="EMBL" id="MDL5043189.1"/>
    </source>
</evidence>
<protein>
    <submittedName>
        <fullName evidence="1">Uncharacterized protein</fullName>
    </submittedName>
</protein>
<name>A0ABT7LRB5_9STRE</name>
<organism evidence="1 2">
    <name type="scientific">Streptococcus raffinosi</name>
    <dbReference type="NCBI Taxonomy" id="3053355"/>
    <lineage>
        <taxon>Bacteria</taxon>
        <taxon>Bacillati</taxon>
        <taxon>Bacillota</taxon>
        <taxon>Bacilli</taxon>
        <taxon>Lactobacillales</taxon>
        <taxon>Streptococcaceae</taxon>
        <taxon>Streptococcus</taxon>
    </lineage>
</organism>
<keyword evidence="2" id="KW-1185">Reference proteome</keyword>
<evidence type="ECO:0000313" key="2">
    <source>
        <dbReference type="Proteomes" id="UP001529255"/>
    </source>
</evidence>
<gene>
    <name evidence="1" type="ORF">QRD39_03575</name>
</gene>
<accession>A0ABT7LRB5</accession>
<dbReference type="EMBL" id="JASUZV010000004">
    <property type="protein sequence ID" value="MDL5043189.1"/>
    <property type="molecule type" value="Genomic_DNA"/>
</dbReference>
<comment type="caution">
    <text evidence="1">The sequence shown here is derived from an EMBL/GenBank/DDBJ whole genome shotgun (WGS) entry which is preliminary data.</text>
</comment>
<dbReference type="Proteomes" id="UP001529255">
    <property type="component" value="Unassembled WGS sequence"/>
</dbReference>
<dbReference type="RefSeq" id="WP_285955691.1">
    <property type="nucleotide sequence ID" value="NZ_JASUZV010000004.1"/>
</dbReference>
<proteinExistence type="predicted"/>